<keyword evidence="3 11" id="KW-0378">Hydrolase</keyword>
<evidence type="ECO:0000313" key="11">
    <source>
        <dbReference type="EMBL" id="CAE1251400.1"/>
    </source>
</evidence>
<evidence type="ECO:0000256" key="3">
    <source>
        <dbReference type="ARBA" id="ARBA00022801"/>
    </source>
</evidence>
<evidence type="ECO:0000256" key="2">
    <source>
        <dbReference type="ARBA" id="ARBA00022692"/>
    </source>
</evidence>
<dbReference type="GO" id="GO:0005789">
    <property type="term" value="C:endoplasmic reticulum membrane"/>
    <property type="evidence" value="ECO:0007669"/>
    <property type="project" value="UniProtKB-SubCell"/>
</dbReference>
<dbReference type="PANTHER" id="PTHR14969:SF28">
    <property type="entry name" value="DIHYDROSPHINGOSINE 1-PHOSPHATE PHOSPHATASE LCB3-RELATED"/>
    <property type="match status" value="1"/>
</dbReference>
<dbReference type="Proteomes" id="UP000597762">
    <property type="component" value="Unassembled WGS sequence"/>
</dbReference>
<keyword evidence="5 9" id="KW-1133">Transmembrane helix</keyword>
<dbReference type="EC" id="3.1.3.-" evidence="11"/>
<dbReference type="InterPro" id="IPR036938">
    <property type="entry name" value="PAP2/HPO_sf"/>
</dbReference>
<sequence>MISYEEQNGEIVQQNDEEDDQNYMKNSGETGSLTPTSSTNRICVQRRTNANTSEIKTEINDDIVKTSHQNGDIPGQATKDILKRPRPLSPPVIKLEARYELEYGMPSTHAMVGTCIPFTMLFIAATRYEFPFLIGLFLALTWTMLVSLSRIYLGMHSVLDVIVGILCVCLLFPLLFPFLNDFDHFSVTHPLAPIFTIGIPFIMCICYPPVDKWNTARRDTTLLVGVAAGISVGSWLSYQYGLAVESPPTPYGIYLPTLMTVGLSFLRLLVGVPLMLLTGELLRPIVRRIISHILQMDLQDPQIKKMQIYELTDSFIPFLFVAINVTFGIPLIFKLLSIDRPEYYTELLAAPTE</sequence>
<keyword evidence="12" id="KW-1185">Reference proteome</keyword>
<evidence type="ECO:0000256" key="9">
    <source>
        <dbReference type="SAM" id="Phobius"/>
    </source>
</evidence>
<comment type="caution">
    <text evidence="11">The sequence shown here is derived from an EMBL/GenBank/DDBJ whole genome shotgun (WGS) entry which is preliminary data.</text>
</comment>
<organism evidence="11 12">
    <name type="scientific">Acanthosepion pharaonis</name>
    <name type="common">Pharaoh cuttlefish</name>
    <name type="synonym">Sepia pharaonis</name>
    <dbReference type="NCBI Taxonomy" id="158019"/>
    <lineage>
        <taxon>Eukaryota</taxon>
        <taxon>Metazoa</taxon>
        <taxon>Spiralia</taxon>
        <taxon>Lophotrochozoa</taxon>
        <taxon>Mollusca</taxon>
        <taxon>Cephalopoda</taxon>
        <taxon>Coleoidea</taxon>
        <taxon>Decapodiformes</taxon>
        <taxon>Sepiida</taxon>
        <taxon>Sepiina</taxon>
        <taxon>Sepiidae</taxon>
        <taxon>Acanthosepion</taxon>
    </lineage>
</organism>
<dbReference type="OrthoDB" id="301434at2759"/>
<feature type="transmembrane region" description="Helical" evidence="9">
    <location>
        <begin position="222"/>
        <end position="241"/>
    </location>
</feature>
<keyword evidence="6 9" id="KW-0472">Membrane</keyword>
<evidence type="ECO:0000256" key="8">
    <source>
        <dbReference type="SAM" id="MobiDB-lite"/>
    </source>
</evidence>
<evidence type="ECO:0000313" key="12">
    <source>
        <dbReference type="Proteomes" id="UP000597762"/>
    </source>
</evidence>
<evidence type="ECO:0000259" key="10">
    <source>
        <dbReference type="SMART" id="SM00014"/>
    </source>
</evidence>
<feature type="transmembrane region" description="Helical" evidence="9">
    <location>
        <begin position="253"/>
        <end position="278"/>
    </location>
</feature>
<comment type="subcellular location">
    <subcellularLocation>
        <location evidence="1">Endoplasmic reticulum membrane</location>
        <topology evidence="1">Multi-pass membrane protein</topology>
    </subcellularLocation>
</comment>
<evidence type="ECO:0000256" key="1">
    <source>
        <dbReference type="ARBA" id="ARBA00004477"/>
    </source>
</evidence>
<dbReference type="GO" id="GO:0006670">
    <property type="term" value="P:sphingosine metabolic process"/>
    <property type="evidence" value="ECO:0007669"/>
    <property type="project" value="TreeGrafter"/>
</dbReference>
<keyword evidence="4" id="KW-0256">Endoplasmic reticulum</keyword>
<dbReference type="Pfam" id="PF01569">
    <property type="entry name" value="PAP2"/>
    <property type="match status" value="1"/>
</dbReference>
<feature type="transmembrane region" description="Helical" evidence="9">
    <location>
        <begin position="191"/>
        <end position="210"/>
    </location>
</feature>
<protein>
    <submittedName>
        <fullName evidence="11">SGPP1</fullName>
        <ecNumber evidence="11">3.1.3.-</ecNumber>
    </submittedName>
</protein>
<proteinExistence type="inferred from homology"/>
<feature type="transmembrane region" description="Helical" evidence="9">
    <location>
        <begin position="314"/>
        <end position="333"/>
    </location>
</feature>
<name>A0A812C5R4_ACAPH</name>
<evidence type="ECO:0000256" key="4">
    <source>
        <dbReference type="ARBA" id="ARBA00022824"/>
    </source>
</evidence>
<dbReference type="SMART" id="SM00014">
    <property type="entry name" value="acidPPc"/>
    <property type="match status" value="1"/>
</dbReference>
<evidence type="ECO:0000256" key="5">
    <source>
        <dbReference type="ARBA" id="ARBA00022989"/>
    </source>
</evidence>
<accession>A0A812C5R4</accession>
<dbReference type="PANTHER" id="PTHR14969">
    <property type="entry name" value="SPHINGOSINE-1-PHOSPHATE PHOSPHOHYDROLASE"/>
    <property type="match status" value="1"/>
</dbReference>
<feature type="compositionally biased region" description="Polar residues" evidence="8">
    <location>
        <begin position="23"/>
        <end position="42"/>
    </location>
</feature>
<keyword evidence="2 9" id="KW-0812">Transmembrane</keyword>
<dbReference type="InterPro" id="IPR000326">
    <property type="entry name" value="PAP2/HPO"/>
</dbReference>
<feature type="transmembrane region" description="Helical" evidence="9">
    <location>
        <begin position="158"/>
        <end position="179"/>
    </location>
</feature>
<feature type="domain" description="Phosphatidic acid phosphatase type 2/haloperoxidase" evidence="10">
    <location>
        <begin position="65"/>
        <end position="176"/>
    </location>
</feature>
<evidence type="ECO:0000256" key="6">
    <source>
        <dbReference type="ARBA" id="ARBA00023136"/>
    </source>
</evidence>
<dbReference type="AlphaFoldDB" id="A0A812C5R4"/>
<feature type="transmembrane region" description="Helical" evidence="9">
    <location>
        <begin position="132"/>
        <end position="153"/>
    </location>
</feature>
<reference evidence="11" key="1">
    <citation type="submission" date="2021-01" db="EMBL/GenBank/DDBJ databases">
        <authorList>
            <person name="Li R."/>
            <person name="Bekaert M."/>
        </authorList>
    </citation>
    <scope>NUCLEOTIDE SEQUENCE</scope>
    <source>
        <strain evidence="11">Farmed</strain>
    </source>
</reference>
<dbReference type="EMBL" id="CAHIKZ030001070">
    <property type="protein sequence ID" value="CAE1251400.1"/>
    <property type="molecule type" value="Genomic_DNA"/>
</dbReference>
<feature type="transmembrane region" description="Helical" evidence="9">
    <location>
        <begin position="108"/>
        <end position="126"/>
    </location>
</feature>
<gene>
    <name evidence="11" type="ORF">SPHA_27520</name>
</gene>
<evidence type="ECO:0000256" key="7">
    <source>
        <dbReference type="ARBA" id="ARBA00038324"/>
    </source>
</evidence>
<dbReference type="GO" id="GO:0042392">
    <property type="term" value="F:sphingosine-1-phosphate phosphatase activity"/>
    <property type="evidence" value="ECO:0007669"/>
    <property type="project" value="TreeGrafter"/>
</dbReference>
<dbReference type="SUPFAM" id="SSF48317">
    <property type="entry name" value="Acid phosphatase/Vanadium-dependent haloperoxidase"/>
    <property type="match status" value="1"/>
</dbReference>
<comment type="similarity">
    <text evidence="7">Belongs to the type 2 lipid phosphate phosphatase family.</text>
</comment>
<dbReference type="Gene3D" id="1.20.144.10">
    <property type="entry name" value="Phosphatidic acid phosphatase type 2/haloperoxidase"/>
    <property type="match status" value="1"/>
</dbReference>
<feature type="region of interest" description="Disordered" evidence="8">
    <location>
        <begin position="1"/>
        <end position="42"/>
    </location>
</feature>